<dbReference type="EMBL" id="CP046313">
    <property type="protein sequence ID" value="QGS07080.1"/>
    <property type="molecule type" value="Genomic_DNA"/>
</dbReference>
<evidence type="ECO:0000313" key="6">
    <source>
        <dbReference type="EMBL" id="QGS07080.1"/>
    </source>
</evidence>
<accession>A0A2N6SGT3</accession>
<dbReference type="InterPro" id="IPR017871">
    <property type="entry name" value="ABC_transporter-like_CS"/>
</dbReference>
<keyword evidence="2" id="KW-0547">Nucleotide-binding</keyword>
<feature type="domain" description="ABC transporter" evidence="4">
    <location>
        <begin position="2"/>
        <end position="232"/>
    </location>
</feature>
<dbReference type="OrthoDB" id="9804819at2"/>
<keyword evidence="1" id="KW-0813">Transport</keyword>
<proteinExistence type="predicted"/>
<dbReference type="STRING" id="84135.GCA_001052115_00437"/>
<dbReference type="PROSITE" id="PS00211">
    <property type="entry name" value="ABC_TRANSPORTER_1"/>
    <property type="match status" value="1"/>
</dbReference>
<evidence type="ECO:0000256" key="2">
    <source>
        <dbReference type="ARBA" id="ARBA00022741"/>
    </source>
</evidence>
<dbReference type="InterPro" id="IPR051782">
    <property type="entry name" value="ABC_Transporter_VariousFunc"/>
</dbReference>
<organism evidence="5 7">
    <name type="scientific">Gemella sanguinis</name>
    <dbReference type="NCBI Taxonomy" id="84135"/>
    <lineage>
        <taxon>Bacteria</taxon>
        <taxon>Bacillati</taxon>
        <taxon>Bacillota</taxon>
        <taxon>Bacilli</taxon>
        <taxon>Bacillales</taxon>
        <taxon>Gemellaceae</taxon>
        <taxon>Gemella</taxon>
    </lineage>
</organism>
<sequence>MIEFKNVSKQYDSKLALDNLNLAINDGEIFGLIGHNGAGKSTAIKALTSIIEVSSGDIFFDNMNLRDNRLECKKQIGYVPDSPDIFLTLSPYEYWSLIANLYELDEKTTEERIYEYSKLFNMIGVEHQEINSFSHGMRQKVFLIAALLSNPRFWIMDEPMTGLDPQASFDLKNLMKEHTKQGHSVLFSTHVLEVAEHLCDRIGILSHGKLIFVGTLDELRAQHEGNSLEEIYLNLIKSSNRYNLGGV</sequence>
<evidence type="ECO:0000313" key="8">
    <source>
        <dbReference type="Proteomes" id="UP000427636"/>
    </source>
</evidence>
<dbReference type="InterPro" id="IPR027417">
    <property type="entry name" value="P-loop_NTPase"/>
</dbReference>
<dbReference type="Gene3D" id="3.40.50.300">
    <property type="entry name" value="P-loop containing nucleotide triphosphate hydrolases"/>
    <property type="match status" value="1"/>
</dbReference>
<dbReference type="PROSITE" id="PS50893">
    <property type="entry name" value="ABC_TRANSPORTER_2"/>
    <property type="match status" value="1"/>
</dbReference>
<dbReference type="EMBL" id="PNGT01000001">
    <property type="protein sequence ID" value="PMC53133.1"/>
    <property type="molecule type" value="Genomic_DNA"/>
</dbReference>
<evidence type="ECO:0000256" key="3">
    <source>
        <dbReference type="ARBA" id="ARBA00022840"/>
    </source>
</evidence>
<evidence type="ECO:0000256" key="1">
    <source>
        <dbReference type="ARBA" id="ARBA00022448"/>
    </source>
</evidence>
<protein>
    <submittedName>
        <fullName evidence="5">ABC transporter ATP-binding protein</fullName>
    </submittedName>
    <submittedName>
        <fullName evidence="6">ATP-binding cassette domain-containing protein</fullName>
    </submittedName>
</protein>
<dbReference type="RefSeq" id="WP_006364514.1">
    <property type="nucleotide sequence ID" value="NZ_CAUUTG010000003.1"/>
</dbReference>
<dbReference type="CDD" id="cd03230">
    <property type="entry name" value="ABC_DR_subfamily_A"/>
    <property type="match status" value="1"/>
</dbReference>
<dbReference type="GeneID" id="84801961"/>
<dbReference type="Proteomes" id="UP000235670">
    <property type="component" value="Unassembled WGS sequence"/>
</dbReference>
<dbReference type="AlphaFoldDB" id="A0A2N6SGT3"/>
<gene>
    <name evidence="5" type="ORF">CJ218_00895</name>
    <name evidence="6" type="ORF">FOC50_01670</name>
</gene>
<evidence type="ECO:0000313" key="7">
    <source>
        <dbReference type="Proteomes" id="UP000235670"/>
    </source>
</evidence>
<dbReference type="Proteomes" id="UP000427636">
    <property type="component" value="Chromosome"/>
</dbReference>
<evidence type="ECO:0000259" key="4">
    <source>
        <dbReference type="PROSITE" id="PS50893"/>
    </source>
</evidence>
<dbReference type="InterPro" id="IPR003593">
    <property type="entry name" value="AAA+_ATPase"/>
</dbReference>
<dbReference type="InterPro" id="IPR003439">
    <property type="entry name" value="ABC_transporter-like_ATP-bd"/>
</dbReference>
<dbReference type="Pfam" id="PF00005">
    <property type="entry name" value="ABC_tran"/>
    <property type="match status" value="1"/>
</dbReference>
<evidence type="ECO:0000313" key="5">
    <source>
        <dbReference type="EMBL" id="PMC53133.1"/>
    </source>
</evidence>
<reference evidence="6 8" key="2">
    <citation type="submission" date="2019-11" db="EMBL/GenBank/DDBJ databases">
        <title>FDA dAtabase for Regulatory Grade micrObial Sequences (FDA-ARGOS): Supporting development and validation of Infectious Disease Dx tests.</title>
        <authorList>
            <person name="Turner S."/>
            <person name="Byrd R."/>
            <person name="Tallon L."/>
            <person name="Sadzewicz L."/>
            <person name="Vavikolanu K."/>
            <person name="Mehta A."/>
            <person name="Aluvathingal J."/>
            <person name="Nadendla S."/>
            <person name="Myers T."/>
            <person name="Yan Y."/>
            <person name="Sichtig H."/>
        </authorList>
    </citation>
    <scope>NUCLEOTIDE SEQUENCE [LARGE SCALE GENOMIC DNA]</scope>
    <source>
        <strain evidence="6 8">FDAARGOS_742</strain>
    </source>
</reference>
<dbReference type="PANTHER" id="PTHR42939">
    <property type="entry name" value="ABC TRANSPORTER ATP-BINDING PROTEIN ALBC-RELATED"/>
    <property type="match status" value="1"/>
</dbReference>
<keyword evidence="3 5" id="KW-0067">ATP-binding</keyword>
<dbReference type="PANTHER" id="PTHR42939:SF1">
    <property type="entry name" value="ABC TRANSPORTER ATP-BINDING PROTEIN ALBC-RELATED"/>
    <property type="match status" value="1"/>
</dbReference>
<keyword evidence="8" id="KW-1185">Reference proteome</keyword>
<reference evidence="5 7" key="1">
    <citation type="submission" date="2017-09" db="EMBL/GenBank/DDBJ databases">
        <title>Bacterial strain isolated from the female urinary microbiota.</title>
        <authorList>
            <person name="Thomas-White K."/>
            <person name="Kumar N."/>
            <person name="Forster S."/>
            <person name="Putonti C."/>
            <person name="Lawley T."/>
            <person name="Wolfe A.J."/>
        </authorList>
    </citation>
    <scope>NUCLEOTIDE SEQUENCE [LARGE SCALE GENOMIC DNA]</scope>
    <source>
        <strain evidence="5 7">UMB0186</strain>
    </source>
</reference>
<dbReference type="GO" id="GO:0005524">
    <property type="term" value="F:ATP binding"/>
    <property type="evidence" value="ECO:0007669"/>
    <property type="project" value="UniProtKB-KW"/>
</dbReference>
<name>A0A2N6SGT3_9BACL</name>
<dbReference type="SUPFAM" id="SSF52540">
    <property type="entry name" value="P-loop containing nucleoside triphosphate hydrolases"/>
    <property type="match status" value="1"/>
</dbReference>
<dbReference type="SMART" id="SM00382">
    <property type="entry name" value="AAA"/>
    <property type="match status" value="1"/>
</dbReference>
<dbReference type="GO" id="GO:0016887">
    <property type="term" value="F:ATP hydrolysis activity"/>
    <property type="evidence" value="ECO:0007669"/>
    <property type="project" value="InterPro"/>
</dbReference>